<organism evidence="2 3">
    <name type="scientific">Clostridium polyendosporum</name>
    <dbReference type="NCBI Taxonomy" id="69208"/>
    <lineage>
        <taxon>Bacteria</taxon>
        <taxon>Bacillati</taxon>
        <taxon>Bacillota</taxon>
        <taxon>Clostridia</taxon>
        <taxon>Eubacteriales</taxon>
        <taxon>Clostridiaceae</taxon>
        <taxon>Clostridium</taxon>
    </lineage>
</organism>
<keyword evidence="3" id="KW-1185">Reference proteome</keyword>
<feature type="repeat" description="TPR" evidence="1">
    <location>
        <begin position="235"/>
        <end position="268"/>
    </location>
</feature>
<dbReference type="SMART" id="SM00028">
    <property type="entry name" value="TPR"/>
    <property type="match status" value="1"/>
</dbReference>
<evidence type="ECO:0000313" key="3">
    <source>
        <dbReference type="Proteomes" id="UP000679179"/>
    </source>
</evidence>
<evidence type="ECO:0000256" key="1">
    <source>
        <dbReference type="PROSITE-ProRule" id="PRU00339"/>
    </source>
</evidence>
<dbReference type="SUPFAM" id="SSF48452">
    <property type="entry name" value="TPR-like"/>
    <property type="match status" value="1"/>
</dbReference>
<reference evidence="2" key="1">
    <citation type="submission" date="2021-03" db="EMBL/GenBank/DDBJ databases">
        <title>Taxonomic study of Clostridium polyendosporum from meadow-gley soil under rice.</title>
        <authorList>
            <person name="Kobayashi H."/>
            <person name="Tanizawa Y."/>
            <person name="Yagura M."/>
        </authorList>
    </citation>
    <scope>NUCLEOTIDE SEQUENCE</scope>
    <source>
        <strain evidence="2">JCM 30710</strain>
    </source>
</reference>
<evidence type="ECO:0008006" key="4">
    <source>
        <dbReference type="Google" id="ProtNLM"/>
    </source>
</evidence>
<dbReference type="PROSITE" id="PS50005">
    <property type="entry name" value="TPR"/>
    <property type="match status" value="1"/>
</dbReference>
<dbReference type="EMBL" id="BOPZ01000007">
    <property type="protein sequence ID" value="GIM28505.1"/>
    <property type="molecule type" value="Genomic_DNA"/>
</dbReference>
<accession>A0A919RXU6</accession>
<proteinExistence type="predicted"/>
<sequence>MSNDLLKKLCNDDVELKSIIESIPKEKIDIILNYSENTTDVLINIGKELLKTSDFLNAYFYFNYIYNKFTPSDFNKKAVIGTCYSYVCIMLNKLDEALKITEEFLVEEKHYTKDLRYKLLFNNILAYKQKGDLDIVLDKIHYVESIFRLNEVHVFNILTLKANILKDKGYLINATKIHEVIFDSSHKIENKLISLCNVFEISIALKDCVNIKKYINKCELMIEEYLKIPYKIYSPSIFYSIGLTYKFLNDFEKAKKYFLHSIELSKEYKNFSIFTKCQNELKNIK</sequence>
<dbReference type="Pfam" id="PF13181">
    <property type="entry name" value="TPR_8"/>
    <property type="match status" value="1"/>
</dbReference>
<dbReference type="InterPro" id="IPR011990">
    <property type="entry name" value="TPR-like_helical_dom_sf"/>
</dbReference>
<comment type="caution">
    <text evidence="2">The sequence shown here is derived from an EMBL/GenBank/DDBJ whole genome shotgun (WGS) entry which is preliminary data.</text>
</comment>
<name>A0A919RXU6_9CLOT</name>
<protein>
    <recommendedName>
        <fullName evidence="4">Tetratricopeptide repeat protein</fullName>
    </recommendedName>
</protein>
<dbReference type="Gene3D" id="1.25.40.10">
    <property type="entry name" value="Tetratricopeptide repeat domain"/>
    <property type="match status" value="2"/>
</dbReference>
<dbReference type="AlphaFoldDB" id="A0A919RXU6"/>
<dbReference type="RefSeq" id="WP_212903231.1">
    <property type="nucleotide sequence ID" value="NZ_BOPZ01000007.1"/>
</dbReference>
<keyword evidence="1" id="KW-0802">TPR repeat</keyword>
<dbReference type="Proteomes" id="UP000679179">
    <property type="component" value="Unassembled WGS sequence"/>
</dbReference>
<evidence type="ECO:0000313" key="2">
    <source>
        <dbReference type="EMBL" id="GIM28505.1"/>
    </source>
</evidence>
<dbReference type="InterPro" id="IPR019734">
    <property type="entry name" value="TPR_rpt"/>
</dbReference>
<gene>
    <name evidence="2" type="ORF">CPJCM30710_11710</name>
</gene>